<evidence type="ECO:0000313" key="2">
    <source>
        <dbReference type="Proteomes" id="UP000777438"/>
    </source>
</evidence>
<sequence length="123" mass="13472">MNKTRHTACASIEITTDQRLSQAASDGESVFKRGHAVRVRLQPHAASRGRPVLRRLRHQRCFPPPILRVRPGAEGGPLRMPVGVVPSRLPGNRSAVYNYEDDGSATHGCDSDTSLTLFLCQEG</sequence>
<gene>
    <name evidence="1" type="ORF">B0T10DRAFT_466369</name>
</gene>
<comment type="caution">
    <text evidence="1">The sequence shown here is derived from an EMBL/GenBank/DDBJ whole genome shotgun (WGS) entry which is preliminary data.</text>
</comment>
<accession>A0A9P8VU17</accession>
<reference evidence="1 2" key="1">
    <citation type="journal article" date="2021" name="Nat. Commun.">
        <title>Genetic determinants of endophytism in the Arabidopsis root mycobiome.</title>
        <authorList>
            <person name="Mesny F."/>
            <person name="Miyauchi S."/>
            <person name="Thiergart T."/>
            <person name="Pickel B."/>
            <person name="Atanasova L."/>
            <person name="Karlsson M."/>
            <person name="Huettel B."/>
            <person name="Barry K.W."/>
            <person name="Haridas S."/>
            <person name="Chen C."/>
            <person name="Bauer D."/>
            <person name="Andreopoulos W."/>
            <person name="Pangilinan J."/>
            <person name="LaButti K."/>
            <person name="Riley R."/>
            <person name="Lipzen A."/>
            <person name="Clum A."/>
            <person name="Drula E."/>
            <person name="Henrissat B."/>
            <person name="Kohler A."/>
            <person name="Grigoriev I.V."/>
            <person name="Martin F.M."/>
            <person name="Hacquard S."/>
        </authorList>
    </citation>
    <scope>NUCLEOTIDE SEQUENCE [LARGE SCALE GENOMIC DNA]</scope>
    <source>
        <strain evidence="1 2">MPI-CAGE-CH-0241</strain>
    </source>
</reference>
<protein>
    <submittedName>
        <fullName evidence="1">Uncharacterized protein</fullName>
    </submittedName>
</protein>
<name>A0A9P8VU17_9HYPO</name>
<keyword evidence="2" id="KW-1185">Reference proteome</keyword>
<dbReference type="AlphaFoldDB" id="A0A9P8VU17"/>
<proteinExistence type="predicted"/>
<organism evidence="1 2">
    <name type="scientific">Thelonectria olida</name>
    <dbReference type="NCBI Taxonomy" id="1576542"/>
    <lineage>
        <taxon>Eukaryota</taxon>
        <taxon>Fungi</taxon>
        <taxon>Dikarya</taxon>
        <taxon>Ascomycota</taxon>
        <taxon>Pezizomycotina</taxon>
        <taxon>Sordariomycetes</taxon>
        <taxon>Hypocreomycetidae</taxon>
        <taxon>Hypocreales</taxon>
        <taxon>Nectriaceae</taxon>
        <taxon>Thelonectria</taxon>
    </lineage>
</organism>
<evidence type="ECO:0000313" key="1">
    <source>
        <dbReference type="EMBL" id="KAH6872011.1"/>
    </source>
</evidence>
<dbReference type="EMBL" id="JAGPYM010000048">
    <property type="protein sequence ID" value="KAH6872011.1"/>
    <property type="molecule type" value="Genomic_DNA"/>
</dbReference>
<dbReference type="Proteomes" id="UP000777438">
    <property type="component" value="Unassembled WGS sequence"/>
</dbReference>